<dbReference type="PROSITE" id="PS51123">
    <property type="entry name" value="OMPA_2"/>
    <property type="match status" value="1"/>
</dbReference>
<evidence type="ECO:0000256" key="4">
    <source>
        <dbReference type="PROSITE-ProRule" id="PRU00473"/>
    </source>
</evidence>
<feature type="compositionally biased region" description="Basic and acidic residues" evidence="5">
    <location>
        <begin position="86"/>
        <end position="96"/>
    </location>
</feature>
<feature type="region of interest" description="Disordered" evidence="5">
    <location>
        <begin position="417"/>
        <end position="439"/>
    </location>
</feature>
<evidence type="ECO:0000256" key="1">
    <source>
        <dbReference type="ARBA" id="ARBA00004442"/>
    </source>
</evidence>
<keyword evidence="3" id="KW-0998">Cell outer membrane</keyword>
<protein>
    <submittedName>
        <fullName evidence="8">OmpA family protein</fullName>
    </submittedName>
</protein>
<feature type="domain" description="OmpA-like" evidence="7">
    <location>
        <begin position="331"/>
        <end position="446"/>
    </location>
</feature>
<feature type="compositionally biased region" description="Polar residues" evidence="5">
    <location>
        <begin position="424"/>
        <end position="435"/>
    </location>
</feature>
<dbReference type="GO" id="GO:0009279">
    <property type="term" value="C:cell outer membrane"/>
    <property type="evidence" value="ECO:0007669"/>
    <property type="project" value="UniProtKB-SubCell"/>
</dbReference>
<comment type="subcellular location">
    <subcellularLocation>
        <location evidence="1">Cell outer membrane</location>
    </subcellularLocation>
</comment>
<evidence type="ECO:0000313" key="9">
    <source>
        <dbReference type="Proteomes" id="UP000192360"/>
    </source>
</evidence>
<gene>
    <name evidence="8" type="ORF">SAMN05660703_1423</name>
</gene>
<dbReference type="STRING" id="504486.SAMN05660703_1423"/>
<dbReference type="InterPro" id="IPR036737">
    <property type="entry name" value="OmpA-like_sf"/>
</dbReference>
<evidence type="ECO:0000256" key="6">
    <source>
        <dbReference type="SAM" id="SignalP"/>
    </source>
</evidence>
<proteinExistence type="predicted"/>
<keyword evidence="9" id="KW-1185">Reference proteome</keyword>
<dbReference type="PANTHER" id="PTHR30329">
    <property type="entry name" value="STATOR ELEMENT OF FLAGELLAR MOTOR COMPLEX"/>
    <property type="match status" value="1"/>
</dbReference>
<dbReference type="Gene3D" id="3.30.1330.60">
    <property type="entry name" value="OmpA-like domain"/>
    <property type="match status" value="1"/>
</dbReference>
<dbReference type="RefSeq" id="WP_084060666.1">
    <property type="nucleotide sequence ID" value="NZ_FWXO01000001.1"/>
</dbReference>
<dbReference type="OrthoDB" id="9800869at2"/>
<keyword evidence="2 4" id="KW-0472">Membrane</keyword>
<dbReference type="PRINTS" id="PR01021">
    <property type="entry name" value="OMPADOMAIN"/>
</dbReference>
<evidence type="ECO:0000259" key="7">
    <source>
        <dbReference type="PROSITE" id="PS51123"/>
    </source>
</evidence>
<keyword evidence="6" id="KW-0732">Signal</keyword>
<dbReference type="PANTHER" id="PTHR30329:SF21">
    <property type="entry name" value="LIPOPROTEIN YIAD-RELATED"/>
    <property type="match status" value="1"/>
</dbReference>
<reference evidence="8 9" key="1">
    <citation type="submission" date="2017-04" db="EMBL/GenBank/DDBJ databases">
        <authorList>
            <person name="Afonso C.L."/>
            <person name="Miller P.J."/>
            <person name="Scott M.A."/>
            <person name="Spackman E."/>
            <person name="Goraichik I."/>
            <person name="Dimitrov K.M."/>
            <person name="Suarez D.L."/>
            <person name="Swayne D.E."/>
        </authorList>
    </citation>
    <scope>NUCLEOTIDE SEQUENCE [LARGE SCALE GENOMIC DNA]</scope>
    <source>
        <strain evidence="8 9">DSM 21164</strain>
    </source>
</reference>
<dbReference type="Pfam" id="PF00691">
    <property type="entry name" value="OmpA"/>
    <property type="match status" value="1"/>
</dbReference>
<dbReference type="InterPro" id="IPR006665">
    <property type="entry name" value="OmpA-like"/>
</dbReference>
<dbReference type="EMBL" id="FWXO01000001">
    <property type="protein sequence ID" value="SMC46889.1"/>
    <property type="molecule type" value="Genomic_DNA"/>
</dbReference>
<sequence length="446" mass="49548">MKSTKWVFKTLVLLACTLFFTTTSNAQFLKKLSKKASEAAERAVTRKTEEKVDKETSKAMDSILNPGSTTPKSDIPSDDEIGLPENKTEGNQKTETQKPSNSTSSTKEKNLQVYSKFDFVPGDKLLFFDDFASDFIGDFPAKWNTNGTGQVVSFDDDSGKWFEIKDGSNSYYLANINSLPEDYTIEFDIETLGLDSQTSSAATLAIILDEDDDFSYGSNSNYVYIPFCQYTPVGIRLWNHINNQTTISNTVEADIRTIITKRPHISIAVNKQRYRLFVNETKYVDVPKMIGPGAPLKSLKFQVNSTKDGKERIFIKNIRIAEGGLDLRKKLIAEGHVSTNGILFDTGSANIQPQSMGIILQISQVLQQEKNMKLKIVGHTDSDGSEDANLKLSQQRADAVKKALSSVYGISEDRLVTEGKGETSPVSENTTSDGKAQNRRVEFVKI</sequence>
<dbReference type="Proteomes" id="UP000192360">
    <property type="component" value="Unassembled WGS sequence"/>
</dbReference>
<dbReference type="InterPro" id="IPR050330">
    <property type="entry name" value="Bact_OuterMem_StrucFunc"/>
</dbReference>
<evidence type="ECO:0000256" key="5">
    <source>
        <dbReference type="SAM" id="MobiDB-lite"/>
    </source>
</evidence>
<dbReference type="CDD" id="cd07185">
    <property type="entry name" value="OmpA_C-like"/>
    <property type="match status" value="1"/>
</dbReference>
<dbReference type="PROSITE" id="PS01068">
    <property type="entry name" value="OMPA_1"/>
    <property type="match status" value="1"/>
</dbReference>
<accession>A0A1W1ZEK9</accession>
<organism evidence="8 9">
    <name type="scientific">Cellulophaga tyrosinoxydans</name>
    <dbReference type="NCBI Taxonomy" id="504486"/>
    <lineage>
        <taxon>Bacteria</taxon>
        <taxon>Pseudomonadati</taxon>
        <taxon>Bacteroidota</taxon>
        <taxon>Flavobacteriia</taxon>
        <taxon>Flavobacteriales</taxon>
        <taxon>Flavobacteriaceae</taxon>
        <taxon>Cellulophaga</taxon>
    </lineage>
</organism>
<feature type="region of interest" description="Disordered" evidence="5">
    <location>
        <begin position="40"/>
        <end position="107"/>
    </location>
</feature>
<dbReference type="SUPFAM" id="SSF103088">
    <property type="entry name" value="OmpA-like"/>
    <property type="match status" value="1"/>
</dbReference>
<dbReference type="AlphaFoldDB" id="A0A1W1ZEK9"/>
<dbReference type="InterPro" id="IPR006664">
    <property type="entry name" value="OMP_bac"/>
</dbReference>
<evidence type="ECO:0000256" key="2">
    <source>
        <dbReference type="ARBA" id="ARBA00023136"/>
    </source>
</evidence>
<evidence type="ECO:0000313" key="8">
    <source>
        <dbReference type="EMBL" id="SMC46889.1"/>
    </source>
</evidence>
<feature type="chain" id="PRO_5012980964" evidence="6">
    <location>
        <begin position="27"/>
        <end position="446"/>
    </location>
</feature>
<dbReference type="InterPro" id="IPR006690">
    <property type="entry name" value="OMPA-like_CS"/>
</dbReference>
<name>A0A1W1ZEK9_9FLAO</name>
<evidence type="ECO:0000256" key="3">
    <source>
        <dbReference type="ARBA" id="ARBA00023237"/>
    </source>
</evidence>
<feature type="signal peptide" evidence="6">
    <location>
        <begin position="1"/>
        <end position="26"/>
    </location>
</feature>
<feature type="compositionally biased region" description="Basic and acidic residues" evidence="5">
    <location>
        <begin position="40"/>
        <end position="58"/>
    </location>
</feature>